<dbReference type="EMBL" id="AMZH03000652">
    <property type="protein sequence ID" value="RRT82647.1"/>
    <property type="molecule type" value="Genomic_DNA"/>
</dbReference>
<gene>
    <name evidence="2" type="ORF">B296_00002902</name>
</gene>
<feature type="region of interest" description="Disordered" evidence="1">
    <location>
        <begin position="143"/>
        <end position="190"/>
    </location>
</feature>
<evidence type="ECO:0000313" key="2">
    <source>
        <dbReference type="EMBL" id="RRT82647.1"/>
    </source>
</evidence>
<feature type="region of interest" description="Disordered" evidence="1">
    <location>
        <begin position="1"/>
        <end position="96"/>
    </location>
</feature>
<evidence type="ECO:0000256" key="1">
    <source>
        <dbReference type="SAM" id="MobiDB-lite"/>
    </source>
</evidence>
<name>A0A427B2F2_ENSVE</name>
<dbReference type="AlphaFoldDB" id="A0A427B2F2"/>
<dbReference type="Proteomes" id="UP000287651">
    <property type="component" value="Unassembled WGS sequence"/>
</dbReference>
<accession>A0A427B2F2</accession>
<comment type="caution">
    <text evidence="2">The sequence shown here is derived from an EMBL/GenBank/DDBJ whole genome shotgun (WGS) entry which is preliminary data.</text>
</comment>
<feature type="compositionally biased region" description="Low complexity" evidence="1">
    <location>
        <begin position="50"/>
        <end position="84"/>
    </location>
</feature>
<feature type="compositionally biased region" description="Basic residues" evidence="1">
    <location>
        <begin position="1"/>
        <end position="14"/>
    </location>
</feature>
<sequence length="224" mass="25223">MYQTRHQGKGKAKARVMPLRIALRRSAAPKTRDRRIRATTTRREARREAAAAAGRCSSSGLPRSGSSTPMESSPTHSSSSSSSLSPPPSPPDRQGRLSTTQLEQLRVEQEVFGIYRLFHGVAPHTRRFRPLPLAIGRYQSDYGRATTKEEEATREKEEERKRGRTSMRLDPASPSLDDPDPVGNSEAMARLLLRQRPQRRLYRMLQMRRSLNDGASSSSPCLRR</sequence>
<organism evidence="2 3">
    <name type="scientific">Ensete ventricosum</name>
    <name type="common">Abyssinian banana</name>
    <name type="synonym">Musa ensete</name>
    <dbReference type="NCBI Taxonomy" id="4639"/>
    <lineage>
        <taxon>Eukaryota</taxon>
        <taxon>Viridiplantae</taxon>
        <taxon>Streptophyta</taxon>
        <taxon>Embryophyta</taxon>
        <taxon>Tracheophyta</taxon>
        <taxon>Spermatophyta</taxon>
        <taxon>Magnoliopsida</taxon>
        <taxon>Liliopsida</taxon>
        <taxon>Zingiberales</taxon>
        <taxon>Musaceae</taxon>
        <taxon>Ensete</taxon>
    </lineage>
</organism>
<feature type="compositionally biased region" description="Basic and acidic residues" evidence="1">
    <location>
        <begin position="146"/>
        <end position="161"/>
    </location>
</feature>
<protein>
    <submittedName>
        <fullName evidence="2">Uncharacterized protein</fullName>
    </submittedName>
</protein>
<evidence type="ECO:0000313" key="3">
    <source>
        <dbReference type="Proteomes" id="UP000287651"/>
    </source>
</evidence>
<proteinExistence type="predicted"/>
<reference evidence="2 3" key="1">
    <citation type="journal article" date="2014" name="Agronomy (Basel)">
        <title>A Draft Genome Sequence for Ensete ventricosum, the Drought-Tolerant Tree Against Hunger.</title>
        <authorList>
            <person name="Harrison J."/>
            <person name="Moore K.A."/>
            <person name="Paszkiewicz K."/>
            <person name="Jones T."/>
            <person name="Grant M."/>
            <person name="Ambacheew D."/>
            <person name="Muzemil S."/>
            <person name="Studholme D.J."/>
        </authorList>
    </citation>
    <scope>NUCLEOTIDE SEQUENCE [LARGE SCALE GENOMIC DNA]</scope>
</reference>